<keyword evidence="2" id="KW-1185">Reference proteome</keyword>
<dbReference type="AlphaFoldDB" id="A0A8C4JY96"/>
<dbReference type="PANTHER" id="PTHR14465:SF0">
    <property type="entry name" value="IQ DOMAIN-CONTAINING PROTEIN H"/>
    <property type="match status" value="1"/>
</dbReference>
<sequence>VQKDLHKLKDKVRNVSLKGKIEAVDISNLETAIERTELGLRKHAENYLNAINRQVLTISSTDKGEHSKQLPKWELPSGASQKRLILPRVPVEPLTIQECNKSAPRISQDSQQLEMNVKIMLDPENINTKAVFKQDCGIRLPLITKKKPAPMCNQKIVKGCTVSNLWVLPASHHMDSPLPLSEDDIKKGECVVRHQMYSTKAILFAV</sequence>
<protein>
    <submittedName>
        <fullName evidence="1">IQ motif containing H</fullName>
    </submittedName>
</protein>
<reference evidence="1" key="1">
    <citation type="submission" date="2025-08" db="UniProtKB">
        <authorList>
            <consortium name="Ensembl"/>
        </authorList>
    </citation>
    <scope>IDENTIFICATION</scope>
</reference>
<evidence type="ECO:0000313" key="2">
    <source>
        <dbReference type="Proteomes" id="UP000694423"/>
    </source>
</evidence>
<evidence type="ECO:0000313" key="1">
    <source>
        <dbReference type="Ensembl" id="ENSDNVP00000015381.1"/>
    </source>
</evidence>
<organism evidence="1 2">
    <name type="scientific">Dromaius novaehollandiae</name>
    <name type="common">Emu</name>
    <dbReference type="NCBI Taxonomy" id="8790"/>
    <lineage>
        <taxon>Eukaryota</taxon>
        <taxon>Metazoa</taxon>
        <taxon>Chordata</taxon>
        <taxon>Craniata</taxon>
        <taxon>Vertebrata</taxon>
        <taxon>Euteleostomi</taxon>
        <taxon>Archelosauria</taxon>
        <taxon>Archosauria</taxon>
        <taxon>Dinosauria</taxon>
        <taxon>Saurischia</taxon>
        <taxon>Theropoda</taxon>
        <taxon>Coelurosauria</taxon>
        <taxon>Aves</taxon>
        <taxon>Palaeognathae</taxon>
        <taxon>Casuariiformes</taxon>
        <taxon>Dromaiidae</taxon>
        <taxon>Dromaius</taxon>
    </lineage>
</organism>
<proteinExistence type="predicted"/>
<dbReference type="Proteomes" id="UP000694423">
    <property type="component" value="Unplaced"/>
</dbReference>
<accession>A0A8C4JY96</accession>
<dbReference type="PANTHER" id="PTHR14465">
    <property type="entry name" value="IQ DOMAIN-CONTAINING PROTEIN H"/>
    <property type="match status" value="1"/>
</dbReference>
<reference evidence="1" key="2">
    <citation type="submission" date="2025-09" db="UniProtKB">
        <authorList>
            <consortium name="Ensembl"/>
        </authorList>
    </citation>
    <scope>IDENTIFICATION</scope>
</reference>
<dbReference type="Ensembl" id="ENSDNVT00000018498.1">
    <property type="protein sequence ID" value="ENSDNVP00000015381.1"/>
    <property type="gene ID" value="ENSDNVG00000010839.1"/>
</dbReference>
<name>A0A8C4JY96_DRONO</name>
<dbReference type="InterPro" id="IPR038752">
    <property type="entry name" value="IQCH"/>
</dbReference>